<evidence type="ECO:0000256" key="2">
    <source>
        <dbReference type="ARBA" id="ARBA00022679"/>
    </source>
</evidence>
<dbReference type="Gene3D" id="3.40.50.150">
    <property type="entry name" value="Vaccinia Virus protein VP39"/>
    <property type="match status" value="1"/>
</dbReference>
<dbReference type="SUPFAM" id="SSF53335">
    <property type="entry name" value="S-adenosyl-L-methionine-dependent methyltransferases"/>
    <property type="match status" value="1"/>
</dbReference>
<dbReference type="GO" id="GO:0008171">
    <property type="term" value="F:O-methyltransferase activity"/>
    <property type="evidence" value="ECO:0007669"/>
    <property type="project" value="InterPro"/>
</dbReference>
<reference evidence="6" key="1">
    <citation type="submission" date="2023-07" db="EMBL/GenBank/DDBJ databases">
        <title>draft genome sequence of fig (Ficus carica).</title>
        <authorList>
            <person name="Takahashi T."/>
            <person name="Nishimura K."/>
        </authorList>
    </citation>
    <scope>NUCLEOTIDE SEQUENCE</scope>
</reference>
<evidence type="ECO:0000256" key="3">
    <source>
        <dbReference type="ARBA" id="ARBA00022691"/>
    </source>
</evidence>
<protein>
    <recommendedName>
        <fullName evidence="4">O-methyltransferase C-terminal domain-containing protein</fullName>
    </recommendedName>
</protein>
<proteinExistence type="predicted"/>
<keyword evidence="2" id="KW-0808">Transferase</keyword>
<evidence type="ECO:0000256" key="1">
    <source>
        <dbReference type="ARBA" id="ARBA00022603"/>
    </source>
</evidence>
<name>A0AA88CYB5_FICCA</name>
<evidence type="ECO:0000313" key="5">
    <source>
        <dbReference type="EMBL" id="GMN34376.1"/>
    </source>
</evidence>
<keyword evidence="7" id="KW-1185">Reference proteome</keyword>
<dbReference type="Proteomes" id="UP001187192">
    <property type="component" value="Unassembled WGS sequence"/>
</dbReference>
<evidence type="ECO:0000313" key="7">
    <source>
        <dbReference type="Proteomes" id="UP001187192"/>
    </source>
</evidence>
<dbReference type="PANTHER" id="PTHR11746">
    <property type="entry name" value="O-METHYLTRANSFERASE"/>
    <property type="match status" value="1"/>
</dbReference>
<dbReference type="GO" id="GO:0032259">
    <property type="term" value="P:methylation"/>
    <property type="evidence" value="ECO:0007669"/>
    <property type="project" value="UniProtKB-KW"/>
</dbReference>
<dbReference type="AlphaFoldDB" id="A0AA88CYB5"/>
<sequence length="97" mass="10910">MHDWNDEDCVKILQNSRKAIPEKSGKVILVDLVLDTQNNAPFDDMGLVADLVMVAHTSGGKERSENEWKKILKDGGFPRYKIIKIPALPSIIEAYTE</sequence>
<keyword evidence="1" id="KW-0489">Methyltransferase</keyword>
<dbReference type="Pfam" id="PF00891">
    <property type="entry name" value="Methyltransf_2"/>
    <property type="match status" value="1"/>
</dbReference>
<dbReference type="InterPro" id="IPR001077">
    <property type="entry name" value="COMT_C"/>
</dbReference>
<dbReference type="InterPro" id="IPR029063">
    <property type="entry name" value="SAM-dependent_MTases_sf"/>
</dbReference>
<dbReference type="EMBL" id="BTGU01002126">
    <property type="protein sequence ID" value="GMN34376.1"/>
    <property type="molecule type" value="Genomic_DNA"/>
</dbReference>
<evidence type="ECO:0000259" key="4">
    <source>
        <dbReference type="Pfam" id="PF00891"/>
    </source>
</evidence>
<feature type="domain" description="O-methyltransferase C-terminal" evidence="4">
    <location>
        <begin position="1"/>
        <end position="77"/>
    </location>
</feature>
<organism evidence="6 7">
    <name type="scientific">Ficus carica</name>
    <name type="common">Common fig</name>
    <dbReference type="NCBI Taxonomy" id="3494"/>
    <lineage>
        <taxon>Eukaryota</taxon>
        <taxon>Viridiplantae</taxon>
        <taxon>Streptophyta</taxon>
        <taxon>Embryophyta</taxon>
        <taxon>Tracheophyta</taxon>
        <taxon>Spermatophyta</taxon>
        <taxon>Magnoliopsida</taxon>
        <taxon>eudicotyledons</taxon>
        <taxon>Gunneridae</taxon>
        <taxon>Pentapetalae</taxon>
        <taxon>rosids</taxon>
        <taxon>fabids</taxon>
        <taxon>Rosales</taxon>
        <taxon>Moraceae</taxon>
        <taxon>Ficeae</taxon>
        <taxon>Ficus</taxon>
    </lineage>
</organism>
<dbReference type="EMBL" id="BTGU01002129">
    <property type="protein sequence ID" value="GMN34452.1"/>
    <property type="molecule type" value="Genomic_DNA"/>
</dbReference>
<accession>A0AA88CYB5</accession>
<gene>
    <name evidence="5" type="ORF">TIFTF001_042041</name>
    <name evidence="6" type="ORF">TIFTF001_042058</name>
</gene>
<keyword evidence="3" id="KW-0949">S-adenosyl-L-methionine</keyword>
<dbReference type="InterPro" id="IPR016461">
    <property type="entry name" value="COMT-like"/>
</dbReference>
<comment type="caution">
    <text evidence="6">The sequence shown here is derived from an EMBL/GenBank/DDBJ whole genome shotgun (WGS) entry which is preliminary data.</text>
</comment>
<dbReference type="PROSITE" id="PS51683">
    <property type="entry name" value="SAM_OMT_II"/>
    <property type="match status" value="1"/>
</dbReference>
<evidence type="ECO:0000313" key="6">
    <source>
        <dbReference type="EMBL" id="GMN34452.1"/>
    </source>
</evidence>